<dbReference type="AlphaFoldDB" id="A0A0K1IY24"/>
<accession>A0A0K1IY24</accession>
<evidence type="ECO:0000259" key="1">
    <source>
        <dbReference type="Pfam" id="PF26043"/>
    </source>
</evidence>
<feature type="domain" description="DUF8013" evidence="1">
    <location>
        <begin position="1"/>
        <end position="73"/>
    </location>
</feature>
<organism evidence="2 3">
    <name type="scientific">Haloferax gibbonsii</name>
    <dbReference type="NCBI Taxonomy" id="35746"/>
    <lineage>
        <taxon>Archaea</taxon>
        <taxon>Methanobacteriati</taxon>
        <taxon>Methanobacteriota</taxon>
        <taxon>Stenosarchaea group</taxon>
        <taxon>Halobacteria</taxon>
        <taxon>Halobacteriales</taxon>
        <taxon>Haloferacaceae</taxon>
        <taxon>Haloferax</taxon>
    </lineage>
</organism>
<protein>
    <recommendedName>
        <fullName evidence="1">DUF8013 domain-containing protein</fullName>
    </recommendedName>
</protein>
<dbReference type="InterPro" id="IPR058326">
    <property type="entry name" value="DUF8013"/>
</dbReference>
<dbReference type="PATRIC" id="fig|35746.4.peg.3518"/>
<evidence type="ECO:0000313" key="3">
    <source>
        <dbReference type="Proteomes" id="UP000066124"/>
    </source>
</evidence>
<gene>
    <name evidence="2" type="ORF">ABY42_16275</name>
</gene>
<dbReference type="KEGG" id="hgi:ABY42_16275"/>
<dbReference type="EMBL" id="CP011948">
    <property type="protein sequence ID" value="AKU09354.1"/>
    <property type="molecule type" value="Genomic_DNA"/>
</dbReference>
<evidence type="ECO:0000313" key="2">
    <source>
        <dbReference type="EMBL" id="AKU09354.1"/>
    </source>
</evidence>
<sequence>MSHQQTESDVSIDEIPVDLELAHSTDLSRVDVPDEIESITWALLSEQPPTNPLVVLKAARWWYIHGTGETDPAYCWAIEWVRHLTTGEATASGLFSECREYLRSLEREDTDQ</sequence>
<dbReference type="GeneID" id="25247541"/>
<name>A0A0K1IY24_HALGI</name>
<dbReference type="Pfam" id="PF26043">
    <property type="entry name" value="DUF8013"/>
    <property type="match status" value="1"/>
</dbReference>
<dbReference type="RefSeq" id="WP_050460126.1">
    <property type="nucleotide sequence ID" value="NZ_CP011948.1"/>
</dbReference>
<keyword evidence="2" id="KW-0614">Plasmid</keyword>
<proteinExistence type="predicted"/>
<dbReference type="Proteomes" id="UP000066124">
    <property type="component" value="Plasmid pHG1"/>
</dbReference>
<geneLocation type="plasmid" evidence="2 3">
    <name>pHG1</name>
</geneLocation>
<reference evidence="3" key="1">
    <citation type="journal article" date="2015" name="J. Biotechnol.">
        <title>Complete genome sequence of Haloferax gibbonsii strain ARA6, a potential producer of polyhydroxyalkanoates and halocins isolated from Araruama, Rio de Janeiro, Brasil.</title>
        <authorList>
            <person name="Pinto L.H."/>
            <person name="D'Alincourt Carvalho-Assef A.P."/>
            <person name="Vieira R.P."/>
            <person name="Clementino M.M."/>
            <person name="Albano R.M."/>
        </authorList>
    </citation>
    <scope>NUCLEOTIDE SEQUENCE [LARGE SCALE GENOMIC DNA]</scope>
    <source>
        <strain evidence="3">ARA6</strain>
        <plasmid evidence="3">Plasmid pHG1</plasmid>
    </source>
</reference>